<dbReference type="EMBL" id="KK102869">
    <property type="protein sequence ID" value="KIY96729.1"/>
    <property type="molecule type" value="Genomic_DNA"/>
</dbReference>
<dbReference type="STRING" id="145388.A0A0D2LZB9"/>
<dbReference type="Proteomes" id="UP000054498">
    <property type="component" value="Unassembled WGS sequence"/>
</dbReference>
<dbReference type="RefSeq" id="XP_013895749.1">
    <property type="nucleotide sequence ID" value="XM_014040295.1"/>
</dbReference>
<evidence type="ECO:0000313" key="1">
    <source>
        <dbReference type="EMBL" id="KIY96729.1"/>
    </source>
</evidence>
<proteinExistence type="predicted"/>
<dbReference type="OrthoDB" id="514964at2759"/>
<accession>A0A0D2LZB9</accession>
<name>A0A0D2LZB9_9CHLO</name>
<gene>
    <name evidence="1" type="ORF">MNEG_11236</name>
</gene>
<sequence length="108" mass="12673">MGLVRITEEEWKKEAVAEALLPGTQVRVRVHRLAQRDLYRWPVQLELLEPDLSEHIAPPDSWETPANVGWAYDQGMDLDEVCEVLHRPYRRVNYMLEPDMASRRLHPS</sequence>
<reference evidence="1 2" key="1">
    <citation type="journal article" date="2013" name="BMC Genomics">
        <title>Reconstruction of the lipid metabolism for the microalga Monoraphidium neglectum from its genome sequence reveals characteristics suitable for biofuel production.</title>
        <authorList>
            <person name="Bogen C."/>
            <person name="Al-Dilaimi A."/>
            <person name="Albersmeier A."/>
            <person name="Wichmann J."/>
            <person name="Grundmann M."/>
            <person name="Rupp O."/>
            <person name="Lauersen K.J."/>
            <person name="Blifernez-Klassen O."/>
            <person name="Kalinowski J."/>
            <person name="Goesmann A."/>
            <person name="Mussgnug J.H."/>
            <person name="Kruse O."/>
        </authorList>
    </citation>
    <scope>NUCLEOTIDE SEQUENCE [LARGE SCALE GENOMIC DNA]</scope>
    <source>
        <strain evidence="1 2">SAG 48.87</strain>
    </source>
</reference>
<organism evidence="1 2">
    <name type="scientific">Monoraphidium neglectum</name>
    <dbReference type="NCBI Taxonomy" id="145388"/>
    <lineage>
        <taxon>Eukaryota</taxon>
        <taxon>Viridiplantae</taxon>
        <taxon>Chlorophyta</taxon>
        <taxon>core chlorophytes</taxon>
        <taxon>Chlorophyceae</taxon>
        <taxon>CS clade</taxon>
        <taxon>Sphaeropleales</taxon>
        <taxon>Selenastraceae</taxon>
        <taxon>Monoraphidium</taxon>
    </lineage>
</organism>
<dbReference type="KEGG" id="mng:MNEG_11236"/>
<evidence type="ECO:0000313" key="2">
    <source>
        <dbReference type="Proteomes" id="UP000054498"/>
    </source>
</evidence>
<dbReference type="AlphaFoldDB" id="A0A0D2LZB9"/>
<protein>
    <submittedName>
        <fullName evidence="1">Uncharacterized protein</fullName>
    </submittedName>
</protein>
<dbReference type="GeneID" id="25728478"/>
<keyword evidence="2" id="KW-1185">Reference proteome</keyword>